<sequence length="275" mass="30172">MIAEPVLLIDHEHTKSPRAGLMLVLLLLPTFTIAQNIVHTSSGVSGTTSRVEMPTTLLTTTSPTQNSTISSIVPTKTVSPPSDLIPGFSGSDSGSDSHPQENGVINYYFLFIALFGVGLAVGLYWIQKRRRQRKEQTRAGGQNALARDMEGWVNTRRWFHGSWRQNQTAVFVRREEGLNEQGEAPPPYQPNSNIPVPRHQDAASGLAIPLRAVSRQDHEQGTLPEYREAVNSGNISTNRDVADTPESLRTSNVNVRPEASAEVPRISEARQNSAS</sequence>
<feature type="region of interest" description="Disordered" evidence="1">
    <location>
        <begin position="178"/>
        <end position="199"/>
    </location>
</feature>
<dbReference type="EMBL" id="KZ805390">
    <property type="protein sequence ID" value="PVH99574.1"/>
    <property type="molecule type" value="Genomic_DNA"/>
</dbReference>
<feature type="compositionally biased region" description="Basic and acidic residues" evidence="1">
    <location>
        <begin position="214"/>
        <end position="228"/>
    </location>
</feature>
<feature type="transmembrane region" description="Helical" evidence="2">
    <location>
        <begin position="20"/>
        <end position="38"/>
    </location>
</feature>
<accession>A0A2V1DQV7</accession>
<dbReference type="Proteomes" id="UP000244855">
    <property type="component" value="Unassembled WGS sequence"/>
</dbReference>
<keyword evidence="4" id="KW-1185">Reference proteome</keyword>
<feature type="compositionally biased region" description="Low complexity" evidence="1">
    <location>
        <begin position="59"/>
        <end position="72"/>
    </location>
</feature>
<evidence type="ECO:0000313" key="4">
    <source>
        <dbReference type="Proteomes" id="UP000244855"/>
    </source>
</evidence>
<keyword evidence="2" id="KW-0472">Membrane</keyword>
<keyword evidence="2" id="KW-0812">Transmembrane</keyword>
<name>A0A2V1DQV7_9PLEO</name>
<organism evidence="3 4">
    <name type="scientific">Periconia macrospinosa</name>
    <dbReference type="NCBI Taxonomy" id="97972"/>
    <lineage>
        <taxon>Eukaryota</taxon>
        <taxon>Fungi</taxon>
        <taxon>Dikarya</taxon>
        <taxon>Ascomycota</taxon>
        <taxon>Pezizomycotina</taxon>
        <taxon>Dothideomycetes</taxon>
        <taxon>Pleosporomycetidae</taxon>
        <taxon>Pleosporales</taxon>
        <taxon>Massarineae</taxon>
        <taxon>Periconiaceae</taxon>
        <taxon>Periconia</taxon>
    </lineage>
</organism>
<proteinExistence type="predicted"/>
<feature type="region of interest" description="Disordered" evidence="1">
    <location>
        <begin position="214"/>
        <end position="275"/>
    </location>
</feature>
<evidence type="ECO:0000313" key="3">
    <source>
        <dbReference type="EMBL" id="PVH99574.1"/>
    </source>
</evidence>
<reference evidence="3 4" key="1">
    <citation type="journal article" date="2018" name="Sci. Rep.">
        <title>Comparative genomics provides insights into the lifestyle and reveals functional heterogeneity of dark septate endophytic fungi.</title>
        <authorList>
            <person name="Knapp D.G."/>
            <person name="Nemeth J.B."/>
            <person name="Barry K."/>
            <person name="Hainaut M."/>
            <person name="Henrissat B."/>
            <person name="Johnson J."/>
            <person name="Kuo A."/>
            <person name="Lim J.H.P."/>
            <person name="Lipzen A."/>
            <person name="Nolan M."/>
            <person name="Ohm R.A."/>
            <person name="Tamas L."/>
            <person name="Grigoriev I.V."/>
            <person name="Spatafora J.W."/>
            <person name="Nagy L.G."/>
            <person name="Kovacs G.M."/>
        </authorList>
    </citation>
    <scope>NUCLEOTIDE SEQUENCE [LARGE SCALE GENOMIC DNA]</scope>
    <source>
        <strain evidence="3 4">DSE2036</strain>
    </source>
</reference>
<feature type="region of interest" description="Disordered" evidence="1">
    <location>
        <begin position="59"/>
        <end position="97"/>
    </location>
</feature>
<dbReference type="OrthoDB" id="4775599at2759"/>
<feature type="transmembrane region" description="Helical" evidence="2">
    <location>
        <begin position="105"/>
        <end position="126"/>
    </location>
</feature>
<protein>
    <submittedName>
        <fullName evidence="3">Uncharacterized protein</fullName>
    </submittedName>
</protein>
<gene>
    <name evidence="3" type="ORF">DM02DRAFT_430715</name>
</gene>
<dbReference type="AlphaFoldDB" id="A0A2V1DQV7"/>
<keyword evidence="2" id="KW-1133">Transmembrane helix</keyword>
<evidence type="ECO:0000256" key="2">
    <source>
        <dbReference type="SAM" id="Phobius"/>
    </source>
</evidence>
<evidence type="ECO:0000256" key="1">
    <source>
        <dbReference type="SAM" id="MobiDB-lite"/>
    </source>
</evidence>